<dbReference type="InterPro" id="IPR036390">
    <property type="entry name" value="WH_DNA-bd_sf"/>
</dbReference>
<dbReference type="InterPro" id="IPR025855">
    <property type="entry name" value="Replic_Relax"/>
</dbReference>
<dbReference type="EMBL" id="JACHMN010000002">
    <property type="protein sequence ID" value="MBB5868562.1"/>
    <property type="molecule type" value="Genomic_DNA"/>
</dbReference>
<keyword evidence="2" id="KW-1185">Reference proteome</keyword>
<dbReference type="Proteomes" id="UP000587527">
    <property type="component" value="Unassembled WGS sequence"/>
</dbReference>
<sequence>MISPRLDPLLRLESAITPRDHQLLSWLYDHGVLTSAQIAHALFPSADYAQRRLRRLTALQVITRFRPLKPDGGSYPYHYLLDQLGTELVAAQRRDPMPRRDQARTRRLHLLSRANLPHLLGTNQFFTDLAGHQRTHPGTELQRWWPESAFRDRGVFYQDGDDPQIMIAPLPRPDGHGIWVEHDRTVPFFLEYDTGTEKLPILIGKIGRYTAVATLTNRSWPVLFYLPTLRREQALRQRLADTQPLEAIVATTAADHIAGTRLTVADQVWWLHGRQGPRLRLSELPSRDPDHDDS</sequence>
<protein>
    <recommendedName>
        <fullName evidence="3">Replication-relaxation</fullName>
    </recommendedName>
</protein>
<proteinExistence type="predicted"/>
<dbReference type="Pfam" id="PF13814">
    <property type="entry name" value="Replic_Relax"/>
    <property type="match status" value="1"/>
</dbReference>
<evidence type="ECO:0000313" key="2">
    <source>
        <dbReference type="Proteomes" id="UP000587527"/>
    </source>
</evidence>
<dbReference type="SUPFAM" id="SSF46785">
    <property type="entry name" value="Winged helix' DNA-binding domain"/>
    <property type="match status" value="1"/>
</dbReference>
<comment type="caution">
    <text evidence="1">The sequence shown here is derived from an EMBL/GenBank/DDBJ whole genome shotgun (WGS) entry which is preliminary data.</text>
</comment>
<dbReference type="RefSeq" id="WP_184834601.1">
    <property type="nucleotide sequence ID" value="NZ_JACHMN010000002.1"/>
</dbReference>
<name>A0A841BP93_9ACTN</name>
<organism evidence="1 2">
    <name type="scientific">Allocatelliglobosispora scoriae</name>
    <dbReference type="NCBI Taxonomy" id="643052"/>
    <lineage>
        <taxon>Bacteria</taxon>
        <taxon>Bacillati</taxon>
        <taxon>Actinomycetota</taxon>
        <taxon>Actinomycetes</taxon>
        <taxon>Micromonosporales</taxon>
        <taxon>Micromonosporaceae</taxon>
        <taxon>Allocatelliglobosispora</taxon>
    </lineage>
</organism>
<accession>A0A841BP93</accession>
<dbReference type="AlphaFoldDB" id="A0A841BP93"/>
<evidence type="ECO:0008006" key="3">
    <source>
        <dbReference type="Google" id="ProtNLM"/>
    </source>
</evidence>
<reference evidence="1 2" key="1">
    <citation type="submission" date="2020-08" db="EMBL/GenBank/DDBJ databases">
        <title>Sequencing the genomes of 1000 actinobacteria strains.</title>
        <authorList>
            <person name="Klenk H.-P."/>
        </authorList>
    </citation>
    <scope>NUCLEOTIDE SEQUENCE [LARGE SCALE GENOMIC DNA]</scope>
    <source>
        <strain evidence="1 2">DSM 45362</strain>
    </source>
</reference>
<evidence type="ECO:0000313" key="1">
    <source>
        <dbReference type="EMBL" id="MBB5868562.1"/>
    </source>
</evidence>
<gene>
    <name evidence="1" type="ORF">F4553_001941</name>
</gene>